<comment type="caution">
    <text evidence="1">The sequence shown here is derived from an EMBL/GenBank/DDBJ whole genome shotgun (WGS) entry which is preliminary data.</text>
</comment>
<proteinExistence type="predicted"/>
<gene>
    <name evidence="1" type="ORF">US58_C0032G0006</name>
</gene>
<protein>
    <submittedName>
        <fullName evidence="1">Uncharacterized protein</fullName>
    </submittedName>
</protein>
<dbReference type="EMBL" id="LBTN01000032">
    <property type="protein sequence ID" value="KKQ39467.1"/>
    <property type="molecule type" value="Genomic_DNA"/>
</dbReference>
<evidence type="ECO:0000313" key="2">
    <source>
        <dbReference type="Proteomes" id="UP000034333"/>
    </source>
</evidence>
<dbReference type="AlphaFoldDB" id="A0A0G0HBE5"/>
<name>A0A0G0HBE5_9BACT</name>
<evidence type="ECO:0000313" key="1">
    <source>
        <dbReference type="EMBL" id="KKQ39467.1"/>
    </source>
</evidence>
<reference evidence="1 2" key="1">
    <citation type="journal article" date="2015" name="Nature">
        <title>rRNA introns, odd ribosomes, and small enigmatic genomes across a large radiation of phyla.</title>
        <authorList>
            <person name="Brown C.T."/>
            <person name="Hug L.A."/>
            <person name="Thomas B.C."/>
            <person name="Sharon I."/>
            <person name="Castelle C.J."/>
            <person name="Singh A."/>
            <person name="Wilkins M.J."/>
            <person name="Williams K.H."/>
            <person name="Banfield J.F."/>
        </authorList>
    </citation>
    <scope>NUCLEOTIDE SEQUENCE [LARGE SCALE GENOMIC DNA]</scope>
</reference>
<accession>A0A0G0HBE5</accession>
<dbReference type="Proteomes" id="UP000034333">
    <property type="component" value="Unassembled WGS sequence"/>
</dbReference>
<sequence>MAFWIGIAQRQQERLAHLDVLVRETADEHLEGALGHVGGEAVGVQIPLATLGGFGRGLIGEAFDDGSHRADGVDHLVFGVAGVHVGTIDFEGGQPGGEGLVLDFADLAAIHGVGGVAVESVEVEVLRPTAYFFVGREPDANGGVRDLGVGQQHLEGGHDLGDASFVVGAQQGGAV</sequence>
<organism evidence="1 2">
    <name type="scientific">Candidatus Magasanikbacteria bacterium GW2011_GWA2_37_8</name>
    <dbReference type="NCBI Taxonomy" id="1619036"/>
    <lineage>
        <taxon>Bacteria</taxon>
        <taxon>Candidatus Magasanikiibacteriota</taxon>
    </lineage>
</organism>